<keyword evidence="3" id="KW-1185">Reference proteome</keyword>
<evidence type="ECO:0000313" key="2">
    <source>
        <dbReference type="EMBL" id="KAK6495790.1"/>
    </source>
</evidence>
<organism evidence="2 3">
    <name type="scientific">Arthrobotrys musiformis</name>
    <dbReference type="NCBI Taxonomy" id="47236"/>
    <lineage>
        <taxon>Eukaryota</taxon>
        <taxon>Fungi</taxon>
        <taxon>Dikarya</taxon>
        <taxon>Ascomycota</taxon>
        <taxon>Pezizomycotina</taxon>
        <taxon>Orbiliomycetes</taxon>
        <taxon>Orbiliales</taxon>
        <taxon>Orbiliaceae</taxon>
        <taxon>Arthrobotrys</taxon>
    </lineage>
</organism>
<gene>
    <name evidence="2" type="ORF">TWF481_002836</name>
</gene>
<feature type="region of interest" description="Disordered" evidence="1">
    <location>
        <begin position="108"/>
        <end position="129"/>
    </location>
</feature>
<feature type="compositionally biased region" description="Basic and acidic residues" evidence="1">
    <location>
        <begin position="108"/>
        <end position="120"/>
    </location>
</feature>
<name>A0AAV9VXH9_9PEZI</name>
<evidence type="ECO:0000313" key="3">
    <source>
        <dbReference type="Proteomes" id="UP001370758"/>
    </source>
</evidence>
<dbReference type="EMBL" id="JAVHJL010000012">
    <property type="protein sequence ID" value="KAK6495790.1"/>
    <property type="molecule type" value="Genomic_DNA"/>
</dbReference>
<dbReference type="Proteomes" id="UP001370758">
    <property type="component" value="Unassembled WGS sequence"/>
</dbReference>
<accession>A0AAV9VXH9</accession>
<reference evidence="2 3" key="1">
    <citation type="submission" date="2023-08" db="EMBL/GenBank/DDBJ databases">
        <authorList>
            <person name="Palmer J.M."/>
        </authorList>
    </citation>
    <scope>NUCLEOTIDE SEQUENCE [LARGE SCALE GENOMIC DNA]</scope>
    <source>
        <strain evidence="2 3">TWF481</strain>
    </source>
</reference>
<proteinExistence type="predicted"/>
<protein>
    <recommendedName>
        <fullName evidence="4">SAWADEE domain-containing protein</fullName>
    </recommendedName>
</protein>
<sequence>MAQLESSVMSLLRQHATVAGTRQVRKVCDESIARKCGRPYELAHLYDVKRHFFSYFFSDRHACDIERLDSTENHRRASSVYVEDHSDTGAVPGIANVDGGCVTIGHRNNIERSPPRKKDIGGSPAKGEDATSVSETWLAAEIIGNYEETGGLLETAIYFGKKTGFRFHCSSRQDDLWIIVRDLVTVDDDLVVFDEQMRSLQITRDCAPSWCKGLISLGKFISDDVNKILRSME</sequence>
<comment type="caution">
    <text evidence="2">The sequence shown here is derived from an EMBL/GenBank/DDBJ whole genome shotgun (WGS) entry which is preliminary data.</text>
</comment>
<evidence type="ECO:0008006" key="4">
    <source>
        <dbReference type="Google" id="ProtNLM"/>
    </source>
</evidence>
<dbReference type="AlphaFoldDB" id="A0AAV9VXH9"/>
<evidence type="ECO:0000256" key="1">
    <source>
        <dbReference type="SAM" id="MobiDB-lite"/>
    </source>
</evidence>